<name>A0A1B6LUG4_9HEMI</name>
<gene>
    <name evidence="1" type="ORF">g.20186</name>
</gene>
<dbReference type="Gene3D" id="3.30.40.10">
    <property type="entry name" value="Zinc/RING finger domain, C3HC4 (zinc finger)"/>
    <property type="match status" value="1"/>
</dbReference>
<proteinExistence type="predicted"/>
<organism evidence="1">
    <name type="scientific">Graphocephala atropunctata</name>
    <dbReference type="NCBI Taxonomy" id="36148"/>
    <lineage>
        <taxon>Eukaryota</taxon>
        <taxon>Metazoa</taxon>
        <taxon>Ecdysozoa</taxon>
        <taxon>Arthropoda</taxon>
        <taxon>Hexapoda</taxon>
        <taxon>Insecta</taxon>
        <taxon>Pterygota</taxon>
        <taxon>Neoptera</taxon>
        <taxon>Paraneoptera</taxon>
        <taxon>Hemiptera</taxon>
        <taxon>Auchenorrhyncha</taxon>
        <taxon>Membracoidea</taxon>
        <taxon>Cicadellidae</taxon>
        <taxon>Cicadellinae</taxon>
        <taxon>Cicadellini</taxon>
        <taxon>Graphocephala</taxon>
    </lineage>
</organism>
<evidence type="ECO:0000313" key="1">
    <source>
        <dbReference type="EMBL" id="JAT27301.1"/>
    </source>
</evidence>
<sequence length="243" mass="27698">METQKKIVTEGENGHCNEELIDLAIALSLADEEENLVLKELQEEEEEVLMAEACAQTQVEQDKAQNVWSEVDHREEIEIEIAMAVSRADFLESSDDDIYNEPALYNHQNFPSENESLVDMYKNYRVVPTFFSETEMWPLKAIREQQQELRNCTGGKDKVTEWKEGECESHRCLICLTNIATRFAVPCGHRLCCPACMPELVNKSHFYSVTTPSGQVVPTDRRLPIQCFTCRAIIGLIVVPIIV</sequence>
<evidence type="ECO:0008006" key="2">
    <source>
        <dbReference type="Google" id="ProtNLM"/>
    </source>
</evidence>
<dbReference type="InterPro" id="IPR013083">
    <property type="entry name" value="Znf_RING/FYVE/PHD"/>
</dbReference>
<reference evidence="1" key="1">
    <citation type="submission" date="2015-11" db="EMBL/GenBank/DDBJ databases">
        <title>De novo transcriptome assembly of four potential Pierce s Disease insect vectors from Arizona vineyards.</title>
        <authorList>
            <person name="Tassone E.E."/>
        </authorList>
    </citation>
    <scope>NUCLEOTIDE SEQUENCE</scope>
</reference>
<protein>
    <recommendedName>
        <fullName evidence="2">RING-type domain-containing protein</fullName>
    </recommendedName>
</protein>
<dbReference type="EMBL" id="GEBQ01012676">
    <property type="protein sequence ID" value="JAT27301.1"/>
    <property type="molecule type" value="Transcribed_RNA"/>
</dbReference>
<accession>A0A1B6LUG4</accession>
<dbReference type="AlphaFoldDB" id="A0A1B6LUG4"/>